<dbReference type="InterPro" id="IPR036291">
    <property type="entry name" value="NAD(P)-bd_dom_sf"/>
</dbReference>
<evidence type="ECO:0000256" key="2">
    <source>
        <dbReference type="ARBA" id="ARBA00022857"/>
    </source>
</evidence>
<dbReference type="OrthoDB" id="3358371at2759"/>
<dbReference type="GO" id="GO:0005634">
    <property type="term" value="C:nucleus"/>
    <property type="evidence" value="ECO:0007669"/>
    <property type="project" value="TreeGrafter"/>
</dbReference>
<dbReference type="PANTHER" id="PTHR42748">
    <property type="entry name" value="NITROGEN METABOLITE REPRESSION PROTEIN NMRA FAMILY MEMBER"/>
    <property type="match status" value="1"/>
</dbReference>
<comment type="similarity">
    <text evidence="1">Belongs to the NmrA-type oxidoreductase family.</text>
</comment>
<dbReference type="AlphaFoldDB" id="A0A0U1LUF5"/>
<dbReference type="Proteomes" id="UP000054383">
    <property type="component" value="Unassembled WGS sequence"/>
</dbReference>
<dbReference type="Gene3D" id="3.90.25.10">
    <property type="entry name" value="UDP-galactose 4-epimerase, domain 1"/>
    <property type="match status" value="1"/>
</dbReference>
<dbReference type="EMBL" id="CVMT01000002">
    <property type="protein sequence ID" value="CRG86210.1"/>
    <property type="molecule type" value="Genomic_DNA"/>
</dbReference>
<dbReference type="InterPro" id="IPR051164">
    <property type="entry name" value="NmrA-like_oxidored"/>
</dbReference>
<name>A0A0U1LUF5_TALIS</name>
<reference evidence="5 6" key="1">
    <citation type="submission" date="2015-04" db="EMBL/GenBank/DDBJ databases">
        <authorList>
            <person name="Syromyatnikov M.Y."/>
            <person name="Popov V.N."/>
        </authorList>
    </citation>
    <scope>NUCLEOTIDE SEQUENCE [LARGE SCALE GENOMIC DNA]</scope>
    <source>
        <strain evidence="5">WF-38-12</strain>
    </source>
</reference>
<evidence type="ECO:0000256" key="3">
    <source>
        <dbReference type="ARBA" id="ARBA00023002"/>
    </source>
</evidence>
<proteinExistence type="inferred from homology"/>
<accession>A0A0U1LUF5</accession>
<dbReference type="OMA" id="IHHMNNK"/>
<dbReference type="Pfam" id="PF05368">
    <property type="entry name" value="NmrA"/>
    <property type="match status" value="1"/>
</dbReference>
<evidence type="ECO:0000313" key="6">
    <source>
        <dbReference type="Proteomes" id="UP000054383"/>
    </source>
</evidence>
<evidence type="ECO:0000313" key="5">
    <source>
        <dbReference type="EMBL" id="CRG86210.1"/>
    </source>
</evidence>
<evidence type="ECO:0000259" key="4">
    <source>
        <dbReference type="Pfam" id="PF05368"/>
    </source>
</evidence>
<keyword evidence="2" id="KW-0521">NADP</keyword>
<keyword evidence="3" id="KW-0560">Oxidoreductase</keyword>
<dbReference type="STRING" id="28573.A0A0U1LUF5"/>
<organism evidence="5 6">
    <name type="scientific">Talaromyces islandicus</name>
    <name type="common">Penicillium islandicum</name>
    <dbReference type="NCBI Taxonomy" id="28573"/>
    <lineage>
        <taxon>Eukaryota</taxon>
        <taxon>Fungi</taxon>
        <taxon>Dikarya</taxon>
        <taxon>Ascomycota</taxon>
        <taxon>Pezizomycotina</taxon>
        <taxon>Eurotiomycetes</taxon>
        <taxon>Eurotiomycetidae</taxon>
        <taxon>Eurotiales</taxon>
        <taxon>Trichocomaceae</taxon>
        <taxon>Talaromyces</taxon>
        <taxon>Talaromyces sect. Islandici</taxon>
    </lineage>
</organism>
<protein>
    <recommendedName>
        <fullName evidence="4">NmrA-like domain-containing protein</fullName>
    </recommendedName>
</protein>
<dbReference type="InterPro" id="IPR008030">
    <property type="entry name" value="NmrA-like"/>
</dbReference>
<gene>
    <name evidence="5" type="ORF">PISL3812_03213</name>
</gene>
<evidence type="ECO:0000256" key="1">
    <source>
        <dbReference type="ARBA" id="ARBA00006328"/>
    </source>
</evidence>
<feature type="domain" description="NmrA-like" evidence="4">
    <location>
        <begin position="9"/>
        <end position="283"/>
    </location>
</feature>
<dbReference type="GO" id="GO:0016491">
    <property type="term" value="F:oxidoreductase activity"/>
    <property type="evidence" value="ECO:0007669"/>
    <property type="project" value="UniProtKB-KW"/>
</dbReference>
<sequence>MSGSVAPRTVVVVGATGNQGGGVVRALLDSKSTGGNLWLVRGLTRDPNSTKAKNLLADHQTIDNRLTLVTGHVYDKASLQDAFAGAYGVFAITSESYPGRVLTKEKEMQHEIEAGRNIVLAAEECGIEHFVFSSLPDMVKTTGGRFLNIHHMNNKHIIEQFAREKLSGLTCLIPADGVVQFRIPIPGGQSMQWTDPIHDMGIFAARVFNLGIQETHGKSYLVLGPQITADDMVKTFTRVTGQAAVHEPISAEEFAELAVAFVGPAFKEDAKEMMEWAAVMPADKICYGAFDADQDHSVKELGLSATSFESWLYRSGWRGPA</sequence>
<dbReference type="PANTHER" id="PTHR42748:SF30">
    <property type="entry name" value="NMRA-LIKE DOMAIN-CONTAINING PROTEIN"/>
    <property type="match status" value="1"/>
</dbReference>
<dbReference type="Gene3D" id="3.40.50.720">
    <property type="entry name" value="NAD(P)-binding Rossmann-like Domain"/>
    <property type="match status" value="1"/>
</dbReference>
<keyword evidence="6" id="KW-1185">Reference proteome</keyword>
<dbReference type="SUPFAM" id="SSF51735">
    <property type="entry name" value="NAD(P)-binding Rossmann-fold domains"/>
    <property type="match status" value="1"/>
</dbReference>